<evidence type="ECO:0000313" key="2">
    <source>
        <dbReference type="Proteomes" id="UP000820818"/>
    </source>
</evidence>
<comment type="caution">
    <text evidence="1">The sequence shown here is derived from an EMBL/GenBank/DDBJ whole genome shotgun (WGS) entry which is preliminary data.</text>
</comment>
<evidence type="ECO:0000313" key="1">
    <source>
        <dbReference type="EMBL" id="KAI9549898.1"/>
    </source>
</evidence>
<organism evidence="1 2">
    <name type="scientific">Daphnia sinensis</name>
    <dbReference type="NCBI Taxonomy" id="1820382"/>
    <lineage>
        <taxon>Eukaryota</taxon>
        <taxon>Metazoa</taxon>
        <taxon>Ecdysozoa</taxon>
        <taxon>Arthropoda</taxon>
        <taxon>Crustacea</taxon>
        <taxon>Branchiopoda</taxon>
        <taxon>Diplostraca</taxon>
        <taxon>Cladocera</taxon>
        <taxon>Anomopoda</taxon>
        <taxon>Daphniidae</taxon>
        <taxon>Daphnia</taxon>
        <taxon>Daphnia similis group</taxon>
    </lineage>
</organism>
<accession>A0AAD5PLR6</accession>
<proteinExistence type="predicted"/>
<reference evidence="1" key="1">
    <citation type="submission" date="2022-05" db="EMBL/GenBank/DDBJ databases">
        <title>A multi-omics perspective on studying reproductive biology in Daphnia sinensis.</title>
        <authorList>
            <person name="Jia J."/>
        </authorList>
    </citation>
    <scope>NUCLEOTIDE SEQUENCE</scope>
    <source>
        <strain evidence="1">WSL</strain>
    </source>
</reference>
<sequence>MAKVKSLAKIKAIKEIKMIATNYLKHPEHIQVKAVSRLKKSILEILPSDESSMLIIMMTHEYEQELDPNTKKRIAWETYKLKMQQKNVRKEYVKACDEEMSNEELYTWLADEQDMEEKVTVRWASDKITITKCNEVVKVERKEEICN</sequence>
<keyword evidence="2" id="KW-1185">Reference proteome</keyword>
<gene>
    <name evidence="1" type="ORF">GHT06_005786</name>
</gene>
<name>A0AAD5PLR6_9CRUS</name>
<dbReference type="Proteomes" id="UP000820818">
    <property type="component" value="Unassembled WGS sequence"/>
</dbReference>
<dbReference type="EMBL" id="WJBH02000205">
    <property type="protein sequence ID" value="KAI9549898.1"/>
    <property type="molecule type" value="Genomic_DNA"/>
</dbReference>
<dbReference type="AlphaFoldDB" id="A0AAD5PLR6"/>
<protein>
    <submittedName>
        <fullName evidence="1">Uncharacterized protein</fullName>
    </submittedName>
</protein>